<name>A0A395NUB4_TRIAR</name>
<dbReference type="Proteomes" id="UP000266272">
    <property type="component" value="Unassembled WGS sequence"/>
</dbReference>
<dbReference type="OrthoDB" id="4156665at2759"/>
<feature type="region of interest" description="Disordered" evidence="1">
    <location>
        <begin position="1"/>
        <end position="22"/>
    </location>
</feature>
<feature type="region of interest" description="Disordered" evidence="1">
    <location>
        <begin position="136"/>
        <end position="156"/>
    </location>
</feature>
<proteinExistence type="predicted"/>
<dbReference type="AlphaFoldDB" id="A0A395NUB4"/>
<evidence type="ECO:0000313" key="2">
    <source>
        <dbReference type="EMBL" id="RFU79700.1"/>
    </source>
</evidence>
<dbReference type="EMBL" id="PXOA01000143">
    <property type="protein sequence ID" value="RFU79700.1"/>
    <property type="molecule type" value="Genomic_DNA"/>
</dbReference>
<gene>
    <name evidence="2" type="ORF">TARUN_2526</name>
</gene>
<evidence type="ECO:0008006" key="4">
    <source>
        <dbReference type="Google" id="ProtNLM"/>
    </source>
</evidence>
<sequence length="156" mass="18236">MMHHRRLPSHHRSHQSSLRRRLAKNPELAHKLHQMALPLSPLVQLTTGAVHPDFPRTVLQFWLLTDSQLESLAQFYHQRTPSPWSRQYPCPVHWRSDAPLEEKRRKMGRFIGLRGCENPTVVLKTEEQIARDARLASRSAADEDVLRRKMNPFSQP</sequence>
<feature type="compositionally biased region" description="Basic and acidic residues" evidence="1">
    <location>
        <begin position="136"/>
        <end position="147"/>
    </location>
</feature>
<evidence type="ECO:0000313" key="3">
    <source>
        <dbReference type="Proteomes" id="UP000266272"/>
    </source>
</evidence>
<accession>A0A395NUB4</accession>
<comment type="caution">
    <text evidence="2">The sequence shown here is derived from an EMBL/GenBank/DDBJ whole genome shotgun (WGS) entry which is preliminary data.</text>
</comment>
<reference evidence="2 3" key="1">
    <citation type="journal article" date="2018" name="PLoS Pathog.">
        <title>Evolution of structural diversity of trichothecenes, a family of toxins produced by plant pathogenic and entomopathogenic fungi.</title>
        <authorList>
            <person name="Proctor R.H."/>
            <person name="McCormick S.P."/>
            <person name="Kim H.S."/>
            <person name="Cardoza R.E."/>
            <person name="Stanley A.M."/>
            <person name="Lindo L."/>
            <person name="Kelly A."/>
            <person name="Brown D.W."/>
            <person name="Lee T."/>
            <person name="Vaughan M.M."/>
            <person name="Alexander N.J."/>
            <person name="Busman M."/>
            <person name="Gutierrez S."/>
        </authorList>
    </citation>
    <scope>NUCLEOTIDE SEQUENCE [LARGE SCALE GENOMIC DNA]</scope>
    <source>
        <strain evidence="2 3">IBT 40837</strain>
    </source>
</reference>
<protein>
    <recommendedName>
        <fullName evidence="4">Beta-xylosidase</fullName>
    </recommendedName>
</protein>
<organism evidence="2 3">
    <name type="scientific">Trichoderma arundinaceum</name>
    <dbReference type="NCBI Taxonomy" id="490622"/>
    <lineage>
        <taxon>Eukaryota</taxon>
        <taxon>Fungi</taxon>
        <taxon>Dikarya</taxon>
        <taxon>Ascomycota</taxon>
        <taxon>Pezizomycotina</taxon>
        <taxon>Sordariomycetes</taxon>
        <taxon>Hypocreomycetidae</taxon>
        <taxon>Hypocreales</taxon>
        <taxon>Hypocreaceae</taxon>
        <taxon>Trichoderma</taxon>
    </lineage>
</organism>
<keyword evidence="3" id="KW-1185">Reference proteome</keyword>
<evidence type="ECO:0000256" key="1">
    <source>
        <dbReference type="SAM" id="MobiDB-lite"/>
    </source>
</evidence>